<dbReference type="KEGG" id="vfm:VFMJ11_A0290"/>
<dbReference type="Pfam" id="PF04237">
    <property type="entry name" value="YjbR"/>
    <property type="match status" value="1"/>
</dbReference>
<gene>
    <name evidence="1" type="ordered locus">VFMJ11_A0290</name>
</gene>
<dbReference type="PANTHER" id="PTHR35145">
    <property type="entry name" value="CYTOPLASMIC PROTEIN-RELATED"/>
    <property type="match status" value="1"/>
</dbReference>
<dbReference type="Proteomes" id="UP000001857">
    <property type="component" value="Chromosome II"/>
</dbReference>
<reference evidence="1 2" key="2">
    <citation type="journal article" date="2009" name="Nature">
        <title>A single regulatory gene is sufficient to alter bacterial host range.</title>
        <authorList>
            <person name="Mandel M.J."/>
            <person name="Wollenberg M.S."/>
            <person name="Stabb E.V."/>
            <person name="Visick K.L."/>
            <person name="Ruby E.G."/>
        </authorList>
    </citation>
    <scope>NUCLEOTIDE SEQUENCE [LARGE SCALE GENOMIC DNA]</scope>
    <source>
        <strain evidence="1 2">MJ11</strain>
    </source>
</reference>
<dbReference type="SUPFAM" id="SSF142906">
    <property type="entry name" value="YjbR-like"/>
    <property type="match status" value="1"/>
</dbReference>
<dbReference type="InterPro" id="IPR038056">
    <property type="entry name" value="YjbR-like_sf"/>
</dbReference>
<dbReference type="Gene3D" id="3.90.1150.30">
    <property type="match status" value="1"/>
</dbReference>
<evidence type="ECO:0000313" key="2">
    <source>
        <dbReference type="Proteomes" id="UP000001857"/>
    </source>
</evidence>
<dbReference type="InterPro" id="IPR007351">
    <property type="entry name" value="YjbR"/>
</dbReference>
<proteinExistence type="predicted"/>
<dbReference type="PANTHER" id="PTHR35145:SF1">
    <property type="entry name" value="CYTOPLASMIC PROTEIN"/>
    <property type="match status" value="1"/>
</dbReference>
<name>B5ET29_ALIFM</name>
<dbReference type="HOGENOM" id="CLU_105851_1_2_6"/>
<dbReference type="AlphaFoldDB" id="B5ET29"/>
<dbReference type="InterPro" id="IPR058532">
    <property type="entry name" value="YjbR/MT2646/Rv2570-like"/>
</dbReference>
<protein>
    <recommendedName>
        <fullName evidence="3">MmcQ/YjbR family DNA-binding protein</fullName>
    </recommendedName>
</protein>
<evidence type="ECO:0000313" key="1">
    <source>
        <dbReference type="EMBL" id="ACH63535.1"/>
    </source>
</evidence>
<reference evidence="2" key="1">
    <citation type="submission" date="2008-08" db="EMBL/GenBank/DDBJ databases">
        <title>Complete sequence of Vibrio fischeri strain MJ11.</title>
        <authorList>
            <person name="Mandel M.J."/>
            <person name="Stabb E.V."/>
            <person name="Ruby E.G."/>
            <person name="Ferriera S."/>
            <person name="Johnson J."/>
            <person name="Kravitz S."/>
            <person name="Beeson K."/>
            <person name="Sutton G."/>
            <person name="Rogers Y.-H."/>
            <person name="Friedman R."/>
            <person name="Frazier M."/>
            <person name="Venter J.C."/>
        </authorList>
    </citation>
    <scope>NUCLEOTIDE SEQUENCE [LARGE SCALE GENOMIC DNA]</scope>
    <source>
        <strain evidence="2">MJ11</strain>
    </source>
</reference>
<accession>B5ET29</accession>
<organism evidence="1 2">
    <name type="scientific">Aliivibrio fischeri (strain MJ11)</name>
    <name type="common">Vibrio fischeri</name>
    <dbReference type="NCBI Taxonomy" id="388396"/>
    <lineage>
        <taxon>Bacteria</taxon>
        <taxon>Pseudomonadati</taxon>
        <taxon>Pseudomonadota</taxon>
        <taxon>Gammaproteobacteria</taxon>
        <taxon>Vibrionales</taxon>
        <taxon>Vibrionaceae</taxon>
        <taxon>Aliivibrio</taxon>
    </lineage>
</organism>
<dbReference type="EMBL" id="CP001133">
    <property type="protein sequence ID" value="ACH63535.1"/>
    <property type="molecule type" value="Genomic_DNA"/>
</dbReference>
<sequence length="83" mass="9433">MFALIGCRDGQLSLTLKATPDDVTFLTEEFASIERGYHMNKKHWITIAPSQEITASMIEAWIDNSYSLVISKLTKIERSQLNN</sequence>
<evidence type="ECO:0008006" key="3">
    <source>
        <dbReference type="Google" id="ProtNLM"/>
    </source>
</evidence>